<evidence type="ECO:0000313" key="4">
    <source>
        <dbReference type="EMBL" id="QCT72326.1"/>
    </source>
</evidence>
<dbReference type="InterPro" id="IPR025662">
    <property type="entry name" value="Sigma_54_int_dom_ATP-bd_1"/>
</dbReference>
<proteinExistence type="predicted"/>
<dbReference type="EMBL" id="CP029487">
    <property type="protein sequence ID" value="QCT72326.1"/>
    <property type="molecule type" value="Genomic_DNA"/>
</dbReference>
<dbReference type="Pfam" id="PF25601">
    <property type="entry name" value="AAA_lid_14"/>
    <property type="match status" value="1"/>
</dbReference>
<dbReference type="InterPro" id="IPR002078">
    <property type="entry name" value="Sigma_54_int"/>
</dbReference>
<dbReference type="GO" id="GO:0016301">
    <property type="term" value="F:kinase activity"/>
    <property type="evidence" value="ECO:0007669"/>
    <property type="project" value="UniProtKB-KW"/>
</dbReference>
<dbReference type="Proteomes" id="UP000218387">
    <property type="component" value="Chromosome"/>
</dbReference>
<dbReference type="Gene3D" id="1.10.8.60">
    <property type="match status" value="1"/>
</dbReference>
<dbReference type="PROSITE" id="PS00675">
    <property type="entry name" value="SIGMA54_INTERACT_1"/>
    <property type="match status" value="1"/>
</dbReference>
<organism evidence="4 5">
    <name type="scientific">Eubacterium maltosivorans</name>
    <dbReference type="NCBI Taxonomy" id="2041044"/>
    <lineage>
        <taxon>Bacteria</taxon>
        <taxon>Bacillati</taxon>
        <taxon>Bacillota</taxon>
        <taxon>Clostridia</taxon>
        <taxon>Eubacteriales</taxon>
        <taxon>Eubacteriaceae</taxon>
        <taxon>Eubacterium</taxon>
    </lineage>
</organism>
<evidence type="ECO:0000259" key="3">
    <source>
        <dbReference type="PROSITE" id="PS50045"/>
    </source>
</evidence>
<name>A0A4V1GM77_EUBML</name>
<keyword evidence="2" id="KW-0067">ATP-binding</keyword>
<reference evidence="4 5" key="1">
    <citation type="submission" date="2018-05" db="EMBL/GenBank/DDBJ databases">
        <title>Genome comparison of Eubacterium sp.</title>
        <authorList>
            <person name="Feng Y."/>
            <person name="Sanchez-Andrea I."/>
            <person name="Stams A.J.M."/>
            <person name="De Vos W.M."/>
        </authorList>
    </citation>
    <scope>NUCLEOTIDE SEQUENCE [LARGE SCALE GENOMIC DNA]</scope>
    <source>
        <strain evidence="4 5">YI</strain>
    </source>
</reference>
<dbReference type="RefSeq" id="WP_096918847.1">
    <property type="nucleotide sequence ID" value="NZ_CP029487.1"/>
</dbReference>
<keyword evidence="4" id="KW-0418">Kinase</keyword>
<dbReference type="KEGG" id="emt:CPZ25_013635"/>
<dbReference type="CDD" id="cd00009">
    <property type="entry name" value="AAA"/>
    <property type="match status" value="1"/>
</dbReference>
<keyword evidence="4" id="KW-0808">Transferase</keyword>
<protein>
    <submittedName>
        <fullName evidence="4">Histidine kinase</fullName>
    </submittedName>
</protein>
<dbReference type="SUPFAM" id="SSF52540">
    <property type="entry name" value="P-loop containing nucleoside triphosphate hydrolases"/>
    <property type="match status" value="1"/>
</dbReference>
<dbReference type="FunFam" id="3.40.50.300:FF:000006">
    <property type="entry name" value="DNA-binding transcriptional regulator NtrC"/>
    <property type="match status" value="1"/>
</dbReference>
<evidence type="ECO:0000313" key="5">
    <source>
        <dbReference type="Proteomes" id="UP000218387"/>
    </source>
</evidence>
<dbReference type="InterPro" id="IPR027417">
    <property type="entry name" value="P-loop_NTPase"/>
</dbReference>
<dbReference type="Gene3D" id="3.40.50.300">
    <property type="entry name" value="P-loop containing nucleotide triphosphate hydrolases"/>
    <property type="match status" value="1"/>
</dbReference>
<evidence type="ECO:0000256" key="2">
    <source>
        <dbReference type="ARBA" id="ARBA00022840"/>
    </source>
</evidence>
<dbReference type="Pfam" id="PF00158">
    <property type="entry name" value="Sigma54_activat"/>
    <property type="match status" value="1"/>
</dbReference>
<dbReference type="PANTHER" id="PTHR32071">
    <property type="entry name" value="TRANSCRIPTIONAL REGULATORY PROTEIN"/>
    <property type="match status" value="1"/>
</dbReference>
<dbReference type="PROSITE" id="PS50045">
    <property type="entry name" value="SIGMA54_INTERACT_4"/>
    <property type="match status" value="1"/>
</dbReference>
<dbReference type="GO" id="GO:0005524">
    <property type="term" value="F:ATP binding"/>
    <property type="evidence" value="ECO:0007669"/>
    <property type="project" value="UniProtKB-KW"/>
</dbReference>
<dbReference type="SMART" id="SM00382">
    <property type="entry name" value="AAA"/>
    <property type="match status" value="1"/>
</dbReference>
<feature type="domain" description="Sigma-54 factor interaction" evidence="3">
    <location>
        <begin position="151"/>
        <end position="380"/>
    </location>
</feature>
<dbReference type="InterPro" id="IPR058031">
    <property type="entry name" value="AAA_lid_NorR"/>
</dbReference>
<evidence type="ECO:0000256" key="1">
    <source>
        <dbReference type="ARBA" id="ARBA00022741"/>
    </source>
</evidence>
<dbReference type="AlphaFoldDB" id="A0A4V1GM77"/>
<dbReference type="PANTHER" id="PTHR32071:SF57">
    <property type="entry name" value="C4-DICARBOXYLATE TRANSPORT TRANSCRIPTIONAL REGULATORY PROTEIN DCTD"/>
    <property type="match status" value="1"/>
</dbReference>
<sequence>MNKHKNHLNFSEDYWEYLYAMPDQIFSDALDKLYLGIIVWDACGTVLFANPAVRKCYQTEPAWLKAYYENKPAQAEKPPFSPEIREPFVLKPSEDMTSAVQVRIVRPVFSDEEKTQLKFVIELFQENLPYLDVDGSKENLRTDKDGEMQRIVGRSLAFLRPLIELKKIADSNMPILLLGESGVGKTLIAQYVHDCSPRKDQRFFAVNCGAIPGNLLEAELFGYAPGAFTDASKAGRQGIFEIADRGTVFLDEIGDMPLPLQVKILHVIENKSLVPVGGREAIHVDVRIITATNKNLKEMIRKNLFRSDLYWRISTFYQTIPPLRERKEDIIPLAHFYLNQLNEKYGTHKVFDYATLYTLLDYDWPGNVREFRHVVERMYFLSRKSIIYFPDFEMVQKLEEEEEKAPEYDFEFILDAIRKHLVRKSYAENKTSHRVAEDLSISPSKAYRLIRKYCKD</sequence>
<keyword evidence="1" id="KW-0547">Nucleotide-binding</keyword>
<dbReference type="InterPro" id="IPR003593">
    <property type="entry name" value="AAA+_ATPase"/>
</dbReference>
<gene>
    <name evidence="4" type="ORF">CPZ25_013635</name>
</gene>
<dbReference type="GO" id="GO:0006355">
    <property type="term" value="P:regulation of DNA-templated transcription"/>
    <property type="evidence" value="ECO:0007669"/>
    <property type="project" value="InterPro"/>
</dbReference>
<keyword evidence="5" id="KW-1185">Reference proteome</keyword>
<accession>A0A4V1GM77</accession>